<name>A0A6J4M142_9ACTN</name>
<feature type="non-terminal residue" evidence="2">
    <location>
        <position position="51"/>
    </location>
</feature>
<proteinExistence type="predicted"/>
<feature type="compositionally biased region" description="Low complexity" evidence="1">
    <location>
        <begin position="1"/>
        <end position="22"/>
    </location>
</feature>
<accession>A0A6J4M142</accession>
<feature type="compositionally biased region" description="Basic and acidic residues" evidence="1">
    <location>
        <begin position="30"/>
        <end position="51"/>
    </location>
</feature>
<dbReference type="EMBL" id="CADCUF010000234">
    <property type="protein sequence ID" value="CAA9347296.1"/>
    <property type="molecule type" value="Genomic_DNA"/>
</dbReference>
<reference evidence="2" key="1">
    <citation type="submission" date="2020-02" db="EMBL/GenBank/DDBJ databases">
        <authorList>
            <person name="Meier V. D."/>
        </authorList>
    </citation>
    <scope>NUCLEOTIDE SEQUENCE</scope>
    <source>
        <strain evidence="2">AVDCRST_MAG24</strain>
    </source>
</reference>
<keyword evidence="2" id="KW-0456">Lyase</keyword>
<dbReference type="GO" id="GO:0016829">
    <property type="term" value="F:lyase activity"/>
    <property type="evidence" value="ECO:0007669"/>
    <property type="project" value="UniProtKB-KW"/>
</dbReference>
<dbReference type="EC" id="4.1.99.-" evidence="2"/>
<organism evidence="2">
    <name type="scientific">uncultured Nocardioidaceae bacterium</name>
    <dbReference type="NCBI Taxonomy" id="253824"/>
    <lineage>
        <taxon>Bacteria</taxon>
        <taxon>Bacillati</taxon>
        <taxon>Actinomycetota</taxon>
        <taxon>Actinomycetes</taxon>
        <taxon>Propionibacteriales</taxon>
        <taxon>Nocardioidaceae</taxon>
        <taxon>environmental samples</taxon>
    </lineage>
</organism>
<evidence type="ECO:0000313" key="2">
    <source>
        <dbReference type="EMBL" id="CAA9347296.1"/>
    </source>
</evidence>
<dbReference type="AlphaFoldDB" id="A0A6J4M142"/>
<evidence type="ECO:0000256" key="1">
    <source>
        <dbReference type="SAM" id="MobiDB-lite"/>
    </source>
</evidence>
<protein>
    <submittedName>
        <fullName evidence="2">Spore photoproduct lyase</fullName>
        <ecNumber evidence="2">4.1.99.-</ecNumber>
    </submittedName>
</protein>
<feature type="region of interest" description="Disordered" evidence="1">
    <location>
        <begin position="1"/>
        <end position="51"/>
    </location>
</feature>
<gene>
    <name evidence="2" type="ORF">AVDCRST_MAG24-1593</name>
</gene>
<feature type="non-terminal residue" evidence="2">
    <location>
        <position position="1"/>
    </location>
</feature>
<sequence length="51" mass="5453">ALAPQHPGPLRQRGQRRPVGPHQAGGAGPRGEEGAERPPQRAVERLDRAVD</sequence>